<feature type="domain" description="Helicase ATP-binding" evidence="7">
    <location>
        <begin position="34"/>
        <end position="206"/>
    </location>
</feature>
<reference evidence="9" key="1">
    <citation type="submission" date="2018-04" db="EMBL/GenBank/DDBJ databases">
        <title>Whole genome sequencing of Hypsizygus marmoreus.</title>
        <authorList>
            <person name="Choi I.-G."/>
            <person name="Min B."/>
            <person name="Kim J.-G."/>
            <person name="Kim S."/>
            <person name="Oh Y.-L."/>
            <person name="Kong W.-S."/>
            <person name="Park H."/>
            <person name="Jeong J."/>
            <person name="Song E.-S."/>
        </authorList>
    </citation>
    <scope>NUCLEOTIDE SEQUENCE [LARGE SCALE GENOMIC DNA]</scope>
    <source>
        <strain evidence="9">51987-8</strain>
    </source>
</reference>
<comment type="catalytic activity">
    <reaction evidence="4">
        <text>Couples ATP hydrolysis with the unwinding of duplex DNA by translocating in the 3'-5' direction.</text>
        <dbReference type="EC" id="5.6.2.4"/>
    </reaction>
</comment>
<dbReference type="EMBL" id="LUEZ02000071">
    <property type="protein sequence ID" value="RDB20010.1"/>
    <property type="molecule type" value="Genomic_DNA"/>
</dbReference>
<feature type="compositionally biased region" description="Basic and acidic residues" evidence="6">
    <location>
        <begin position="419"/>
        <end position="432"/>
    </location>
</feature>
<evidence type="ECO:0000313" key="9">
    <source>
        <dbReference type="EMBL" id="RDB20010.1"/>
    </source>
</evidence>
<evidence type="ECO:0000313" key="10">
    <source>
        <dbReference type="Proteomes" id="UP000076154"/>
    </source>
</evidence>
<comment type="similarity">
    <text evidence="1">Belongs to the helicase family. RecQ subfamily.</text>
</comment>
<dbReference type="GO" id="GO:0000724">
    <property type="term" value="P:double-strand break repair via homologous recombination"/>
    <property type="evidence" value="ECO:0007669"/>
    <property type="project" value="TreeGrafter"/>
</dbReference>
<name>A0A369JFP8_HYPMA</name>
<evidence type="ECO:0000256" key="5">
    <source>
        <dbReference type="ARBA" id="ARBA00034808"/>
    </source>
</evidence>
<dbReference type="GO" id="GO:0005694">
    <property type="term" value="C:chromosome"/>
    <property type="evidence" value="ECO:0007669"/>
    <property type="project" value="TreeGrafter"/>
</dbReference>
<dbReference type="InterPro" id="IPR011545">
    <property type="entry name" value="DEAD/DEAH_box_helicase_dom"/>
</dbReference>
<dbReference type="PROSITE" id="PS51192">
    <property type="entry name" value="HELICASE_ATP_BIND_1"/>
    <property type="match status" value="1"/>
</dbReference>
<dbReference type="PANTHER" id="PTHR13710">
    <property type="entry name" value="DNA HELICASE RECQ FAMILY MEMBER"/>
    <property type="match status" value="1"/>
</dbReference>
<accession>A0A369JFP8</accession>
<dbReference type="Pfam" id="PF00271">
    <property type="entry name" value="Helicase_C"/>
    <property type="match status" value="1"/>
</dbReference>
<dbReference type="GO" id="GO:0043138">
    <property type="term" value="F:3'-5' DNA helicase activity"/>
    <property type="evidence" value="ECO:0007669"/>
    <property type="project" value="UniProtKB-EC"/>
</dbReference>
<feature type="region of interest" description="Disordered" evidence="6">
    <location>
        <begin position="371"/>
        <end position="477"/>
    </location>
</feature>
<dbReference type="GO" id="GO:0005737">
    <property type="term" value="C:cytoplasm"/>
    <property type="evidence" value="ECO:0007669"/>
    <property type="project" value="TreeGrafter"/>
</dbReference>
<gene>
    <name evidence="9" type="primary">recQ_5</name>
    <name evidence="9" type="ORF">Hypma_013029</name>
</gene>
<keyword evidence="2" id="KW-0547">Nucleotide-binding</keyword>
<evidence type="ECO:0000256" key="1">
    <source>
        <dbReference type="ARBA" id="ARBA00005446"/>
    </source>
</evidence>
<protein>
    <recommendedName>
        <fullName evidence="5">DNA 3'-5' helicase</fullName>
        <ecNumber evidence="5">5.6.2.4</ecNumber>
    </recommendedName>
</protein>
<dbReference type="Gene3D" id="3.40.50.300">
    <property type="entry name" value="P-loop containing nucleotide triphosphate hydrolases"/>
    <property type="match status" value="2"/>
</dbReference>
<evidence type="ECO:0000256" key="3">
    <source>
        <dbReference type="ARBA" id="ARBA00022840"/>
    </source>
</evidence>
<dbReference type="InParanoid" id="A0A369JFP8"/>
<dbReference type="InterPro" id="IPR001650">
    <property type="entry name" value="Helicase_C-like"/>
</dbReference>
<sequence length="720" mass="80490">MSALKFTIPSLSRLRAEVKKFFGVCPCLFQSQDAITQLERKDCITISPTGSGKTLTFWIPLLFNDGGIIIIVTALNILGDGNVEELQKLGISAVNVTGETATDALFKEIEEGKHRVIVVSPEKILKDNRFRNLWKSKKFISRLFNITFDEAHCISQWGGDFRPEYGQLGQLRWLIPRDIPFHVVSATLPHHVLNDVKAKLQMRDDKTKILQRSNDRPNIHLMVEEMQFSANSWLDLDRILRLHAHARDGTTPPTFMCFVNKRREAEDGIEHEWENIPPHLRDKIIWFHSGMSAEFREDAIRKLRAGEIWGFLCTDAAGMGLDIPDIELVIQWRYVPSLCTLTQRLGRGARRSSAEASGIYLVEPKYFDHHKNKASGIQKRKRGSGDKGKALRKQKRRKTNQLAVTHLETSDDDSESDGEDVHSMDVVPRDEATTSVYSGLHPPASTSTPMPSQPNSLPPNPSANPPNLPLPTPLLPSPASMPEEEYEAAAMDAYINARSRGICRRMVSDEYFGNHKLAKETDGCCGRCSPTGSRLCCDVCKPEAFMLLPLNQRTITAVTTRGKRKRKYDNYKMNAHDFSLKDALKTWRLERLKAEGLEGDDFFGPQWILSDVLLNRIVDLAHFSDITDINSLTAQTDWHPAAVQAAEIIELIKQHAPPPPPTPVPPLLPPQPGSNPLGDLLPNGTHQTSTGAAKKARVCSSCGSASHIGELLHCRPLLSF</sequence>
<evidence type="ECO:0000259" key="8">
    <source>
        <dbReference type="PROSITE" id="PS51194"/>
    </source>
</evidence>
<dbReference type="Pfam" id="PF00270">
    <property type="entry name" value="DEAD"/>
    <property type="match status" value="1"/>
</dbReference>
<dbReference type="InterPro" id="IPR027417">
    <property type="entry name" value="P-loop_NTPase"/>
</dbReference>
<dbReference type="AlphaFoldDB" id="A0A369JFP8"/>
<dbReference type="OrthoDB" id="10261556at2759"/>
<dbReference type="PANTHER" id="PTHR13710:SF154">
    <property type="entry name" value="RECQ HELICASE, PUTATIVE (AFU_ORTHOLOGUE AFUA_6G14720)-RELATED"/>
    <property type="match status" value="1"/>
</dbReference>
<feature type="compositionally biased region" description="Basic residues" evidence="6">
    <location>
        <begin position="390"/>
        <end position="399"/>
    </location>
</feature>
<feature type="region of interest" description="Disordered" evidence="6">
    <location>
        <begin position="654"/>
        <end position="689"/>
    </location>
</feature>
<proteinExistence type="inferred from homology"/>
<organism evidence="9 10">
    <name type="scientific">Hypsizygus marmoreus</name>
    <name type="common">White beech mushroom</name>
    <name type="synonym">Agaricus marmoreus</name>
    <dbReference type="NCBI Taxonomy" id="39966"/>
    <lineage>
        <taxon>Eukaryota</taxon>
        <taxon>Fungi</taxon>
        <taxon>Dikarya</taxon>
        <taxon>Basidiomycota</taxon>
        <taxon>Agaricomycotina</taxon>
        <taxon>Agaricomycetes</taxon>
        <taxon>Agaricomycetidae</taxon>
        <taxon>Agaricales</taxon>
        <taxon>Tricholomatineae</taxon>
        <taxon>Lyophyllaceae</taxon>
        <taxon>Hypsizygus</taxon>
    </lineage>
</organism>
<evidence type="ECO:0000256" key="4">
    <source>
        <dbReference type="ARBA" id="ARBA00034617"/>
    </source>
</evidence>
<feature type="compositionally biased region" description="Pro residues" evidence="6">
    <location>
        <begin position="456"/>
        <end position="476"/>
    </location>
</feature>
<comment type="caution">
    <text evidence="9">The sequence shown here is derived from an EMBL/GenBank/DDBJ whole genome shotgun (WGS) entry which is preliminary data.</text>
</comment>
<evidence type="ECO:0000256" key="6">
    <source>
        <dbReference type="SAM" id="MobiDB-lite"/>
    </source>
</evidence>
<dbReference type="SUPFAM" id="SSF52540">
    <property type="entry name" value="P-loop containing nucleoside triphosphate hydrolases"/>
    <property type="match status" value="1"/>
</dbReference>
<feature type="compositionally biased region" description="Basic residues" evidence="6">
    <location>
        <begin position="371"/>
        <end position="382"/>
    </location>
</feature>
<keyword evidence="9" id="KW-0347">Helicase</keyword>
<dbReference type="EC" id="5.6.2.4" evidence="5"/>
<evidence type="ECO:0000259" key="7">
    <source>
        <dbReference type="PROSITE" id="PS51192"/>
    </source>
</evidence>
<dbReference type="PROSITE" id="PS51194">
    <property type="entry name" value="HELICASE_CTER"/>
    <property type="match status" value="1"/>
</dbReference>
<dbReference type="STRING" id="39966.A0A369JFP8"/>
<dbReference type="SMART" id="SM00490">
    <property type="entry name" value="HELICc"/>
    <property type="match status" value="1"/>
</dbReference>
<evidence type="ECO:0000256" key="2">
    <source>
        <dbReference type="ARBA" id="ARBA00022741"/>
    </source>
</evidence>
<dbReference type="GO" id="GO:0005524">
    <property type="term" value="F:ATP binding"/>
    <property type="evidence" value="ECO:0007669"/>
    <property type="project" value="UniProtKB-KW"/>
</dbReference>
<dbReference type="Proteomes" id="UP000076154">
    <property type="component" value="Unassembled WGS sequence"/>
</dbReference>
<keyword evidence="3" id="KW-0067">ATP-binding</keyword>
<keyword evidence="9" id="KW-0378">Hydrolase</keyword>
<feature type="domain" description="Helicase C-terminal" evidence="8">
    <location>
        <begin position="235"/>
        <end position="399"/>
    </location>
</feature>
<dbReference type="GO" id="GO:0003676">
    <property type="term" value="F:nucleic acid binding"/>
    <property type="evidence" value="ECO:0007669"/>
    <property type="project" value="InterPro"/>
</dbReference>
<feature type="compositionally biased region" description="Pro residues" evidence="6">
    <location>
        <begin position="656"/>
        <end position="673"/>
    </location>
</feature>
<keyword evidence="10" id="KW-1185">Reference proteome</keyword>
<dbReference type="SMART" id="SM00487">
    <property type="entry name" value="DEXDc"/>
    <property type="match status" value="1"/>
</dbReference>
<dbReference type="GO" id="GO:0009378">
    <property type="term" value="F:four-way junction helicase activity"/>
    <property type="evidence" value="ECO:0007669"/>
    <property type="project" value="TreeGrafter"/>
</dbReference>
<dbReference type="InterPro" id="IPR014001">
    <property type="entry name" value="Helicase_ATP-bd"/>
</dbReference>